<dbReference type="InterPro" id="IPR016999">
    <property type="entry name" value="SbnI-like"/>
</dbReference>
<dbReference type="Pfam" id="PF02195">
    <property type="entry name" value="ParB_N"/>
    <property type="match status" value="1"/>
</dbReference>
<keyword evidence="15" id="KW-0479">Metal-binding</keyword>
<gene>
    <name evidence="7" type="primary">sbnI</name>
    <name evidence="7" type="ORF">DD902_02060</name>
    <name evidence="8" type="ORF">DD924_03760</name>
    <name evidence="9" type="ORF">DV961_07520</name>
    <name evidence="6" type="ORF">EGV54_05745</name>
</gene>
<evidence type="ECO:0000313" key="9">
    <source>
        <dbReference type="EMBL" id="REA81605.1"/>
    </source>
</evidence>
<dbReference type="Proteomes" id="UP000256409">
    <property type="component" value="Unassembled WGS sequence"/>
</dbReference>
<dbReference type="EMBL" id="QQPC01000041">
    <property type="protein sequence ID" value="REA81605.1"/>
    <property type="molecule type" value="Genomic_DNA"/>
</dbReference>
<feature type="binding site" evidence="15">
    <location>
        <position position="170"/>
    </location>
    <ligand>
        <name>Mg(2+)</name>
        <dbReference type="ChEBI" id="CHEBI:18420"/>
        <label>2</label>
    </ligand>
</feature>
<dbReference type="Gene3D" id="3.90.1530.10">
    <property type="entry name" value="Conserved hypothetical protein from pyrococcus furiosus pfu- 392566-001, ParB domain"/>
    <property type="match status" value="1"/>
</dbReference>
<dbReference type="InterPro" id="IPR003115">
    <property type="entry name" value="ParB_N"/>
</dbReference>
<dbReference type="GO" id="GO:0016301">
    <property type="term" value="F:kinase activity"/>
    <property type="evidence" value="ECO:0007669"/>
    <property type="project" value="UniProtKB-KW"/>
</dbReference>
<feature type="binding site" evidence="15">
    <location>
        <position position="62"/>
    </location>
    <ligand>
        <name>ADP</name>
        <dbReference type="ChEBI" id="CHEBI:456216"/>
        <label>1</label>
    </ligand>
</feature>
<feature type="binding site" evidence="15">
    <location>
        <position position="173"/>
    </location>
    <ligand>
        <name>Mg(2+)</name>
        <dbReference type="ChEBI" id="CHEBI:18420"/>
        <label>2</label>
    </ligand>
</feature>
<reference evidence="14 15" key="5">
    <citation type="journal article" date="2019" name="J. Biol. Chem.">
        <title>The heme-sensitive regulator SbnI has a bifunctional role in staphyloferrin B production by &lt;i&gt;Staphylococcus aureus&lt;/i&gt;.</title>
        <authorList>
            <person name="Verstraete M.M."/>
            <person name="Morales L.D."/>
            <person name="Kobylarz M.J."/>
            <person name="Loutet S.A."/>
            <person name="Laakso H.A."/>
            <person name="Pinter T.B."/>
            <person name="Stillman M.J."/>
            <person name="Heinrichs D.E."/>
            <person name="Murphy M.E.P."/>
        </authorList>
    </citation>
    <scope>X-RAY CRYSTALLOGRAPHY (1.90 ANGSTROMS) IN COMPLEX WITH ADP AND MG(2+)</scope>
    <scope>DISULFIDE BONDS</scope>
</reference>
<dbReference type="Proteomes" id="UP000246800">
    <property type="component" value="Unassembled WGS sequence"/>
</dbReference>
<sequence length="254" mass="29307">MKQIYDTLQLIPVDKIDLHEAFEPSRLEKTKESIAKEQHLRHPVLVVKTLFGRYMVIDGVHRFMSLKALGCEVIPVQVIQRTQYSIGSWHHKIPNGAWCEGLTDEELLPWTTEVRDETPFITMCDQQTEHYLYVADLTVDKLDIWKKVVNSYSASCNVERVPHSACLCLDSNDILMKYQPLQIGEIEAVVQRGQTVPAGVTRFNIAGRCLNLQVPLHLLKNSNLGNQEQWHTFLQKKIESMRCYTEKIYLIEAE</sequence>
<keyword evidence="3" id="KW-0418">Kinase</keyword>
<feature type="binding site" evidence="15">
    <location>
        <position position="244"/>
    </location>
    <ligand>
        <name>ADP</name>
        <dbReference type="ChEBI" id="CHEBI:456216"/>
        <label>1</label>
    </ligand>
</feature>
<keyword evidence="1" id="KW-0808">Transferase</keyword>
<keyword evidence="14 15" id="KW-0002">3D-structure</keyword>
<dbReference type="Proteomes" id="UP000600220">
    <property type="component" value="Unassembled WGS sequence"/>
</dbReference>
<dbReference type="PDBsum" id="5UJD"/>
<dbReference type="EMBL" id="QEIV01000303">
    <property type="protein sequence ID" value="PWZ99238.1"/>
    <property type="molecule type" value="Genomic_DNA"/>
</dbReference>
<dbReference type="Gene3D" id="3.30.1760.10">
    <property type="entry name" value="Conserved hypothetical protein from pyrococcus furiosus pfu- 392566-001, domain 2"/>
    <property type="match status" value="1"/>
</dbReference>
<feature type="binding site" evidence="15">
    <location>
        <position position="33"/>
    </location>
    <ligand>
        <name>ADP</name>
        <dbReference type="ChEBI" id="CHEBI:456216"/>
        <label>1</label>
    </ligand>
</feature>
<dbReference type="InterPro" id="IPR023098">
    <property type="entry name" value="SerK/SbnI_C"/>
</dbReference>
<feature type="binding site" evidence="15">
    <location>
        <position position="61"/>
    </location>
    <ligand>
        <name>ADP</name>
        <dbReference type="ChEBI" id="CHEBI:456216"/>
        <label>2</label>
    </ligand>
</feature>
<organism evidence="7 11">
    <name type="scientific">Staphylococcus pseudintermedius</name>
    <dbReference type="NCBI Taxonomy" id="283734"/>
    <lineage>
        <taxon>Bacteria</taxon>
        <taxon>Bacillati</taxon>
        <taxon>Bacillota</taxon>
        <taxon>Bacilli</taxon>
        <taxon>Bacillales</taxon>
        <taxon>Staphylococcaceae</taxon>
        <taxon>Staphylococcus</taxon>
        <taxon>Staphylococcus intermedius group</taxon>
    </lineage>
</organism>
<dbReference type="GO" id="GO:0005524">
    <property type="term" value="F:ATP binding"/>
    <property type="evidence" value="ECO:0007669"/>
    <property type="project" value="UniProtKB-KW"/>
</dbReference>
<keyword evidence="2 15" id="KW-0547">Nucleotide-binding</keyword>
<dbReference type="NCBIfam" id="NF033589">
    <property type="entry name" value="staphy_B_SbnI"/>
    <property type="match status" value="1"/>
</dbReference>
<evidence type="ECO:0000313" key="7">
    <source>
        <dbReference type="EMBL" id="PWZ76818.1"/>
    </source>
</evidence>
<evidence type="ECO:0000259" key="5">
    <source>
        <dbReference type="SMART" id="SM00470"/>
    </source>
</evidence>
<proteinExistence type="evidence at protein level"/>
<dbReference type="SUPFAM" id="SSF110849">
    <property type="entry name" value="ParB/Sulfiredoxin"/>
    <property type="match status" value="1"/>
</dbReference>
<dbReference type="SMART" id="SM00470">
    <property type="entry name" value="ParB"/>
    <property type="match status" value="1"/>
</dbReference>
<evidence type="ECO:0000313" key="10">
    <source>
        <dbReference type="Proteomes" id="UP000246351"/>
    </source>
</evidence>
<feature type="binding site" evidence="15">
    <location>
        <position position="26"/>
    </location>
    <ligand>
        <name>ADP</name>
        <dbReference type="ChEBI" id="CHEBI:456216"/>
        <label>1</label>
    </ligand>
</feature>
<feature type="disulfide bond" evidence="14 15">
    <location>
        <begin position="99"/>
        <end position="156"/>
    </location>
</feature>
<feature type="disulfide bond" description="Interchain" evidence="14 15">
    <location>
        <position position="168"/>
    </location>
</feature>
<evidence type="ECO:0000313" key="12">
    <source>
        <dbReference type="Proteomes" id="UP000256409"/>
    </source>
</evidence>
<evidence type="ECO:0007829" key="15">
    <source>
        <dbReference type="PDB" id="6NR6"/>
    </source>
</evidence>
<feature type="binding site" evidence="15">
    <location>
        <position position="62"/>
    </location>
    <ligand>
        <name>ADP</name>
        <dbReference type="ChEBI" id="CHEBI:456216"/>
        <label>2</label>
    </ligand>
</feature>
<keyword evidence="4" id="KW-0067">ATP-binding</keyword>
<accession>A0A166Q2C7</accession>
<dbReference type="PIRSF" id="PIRSF032543">
    <property type="entry name" value="UCP032543_ParB-like"/>
    <property type="match status" value="1"/>
</dbReference>
<reference evidence="6 13" key="4">
    <citation type="submission" date="2018-11" db="EMBL/GenBank/DDBJ databases">
        <authorList>
            <consortium name="Veterinary Laboratory Investigation and Response Network"/>
        </authorList>
    </citation>
    <scope>NUCLEOTIDE SEQUENCE [LARGE SCALE GENOMIC DNA]</scope>
    <source>
        <strain evidence="6 13">SPSE-18-VL-LA-PA-Ryan-0021</strain>
    </source>
</reference>
<feature type="binding site" evidence="15">
    <location>
        <position position="104"/>
    </location>
    <ligand>
        <name>Mg(2+)</name>
        <dbReference type="ChEBI" id="CHEBI:18420"/>
        <label>3</label>
    </ligand>
</feature>
<dbReference type="CDD" id="cd16388">
    <property type="entry name" value="SbnI_like_N"/>
    <property type="match status" value="1"/>
</dbReference>
<dbReference type="InterPro" id="IPR036086">
    <property type="entry name" value="ParB/Sulfiredoxin_sf"/>
</dbReference>
<evidence type="ECO:0000313" key="11">
    <source>
        <dbReference type="Proteomes" id="UP000246800"/>
    </source>
</evidence>
<keyword evidence="13" id="KW-1185">Reference proteome</keyword>
<feature type="binding site" evidence="15">
    <location>
        <position position="58"/>
    </location>
    <ligand>
        <name>Mg(2+)</name>
        <dbReference type="ChEBI" id="CHEBI:18420"/>
        <label>1</label>
    </ligand>
</feature>
<feature type="binding site" evidence="15">
    <location>
        <position position="252"/>
    </location>
    <ligand>
        <name>ADP</name>
        <dbReference type="ChEBI" id="CHEBI:456216"/>
        <label>1</label>
    </ligand>
</feature>
<dbReference type="PDB" id="5UJD">
    <property type="method" value="X-ray"/>
    <property type="resolution" value="2.10 A"/>
    <property type="chains" value="A/B=1-254"/>
</dbReference>
<feature type="binding site" evidence="15">
    <location>
        <position position="101"/>
    </location>
    <ligand>
        <name>Mg(2+)</name>
        <dbReference type="ChEBI" id="CHEBI:18420"/>
        <label>3</label>
    </ligand>
</feature>
<evidence type="ECO:0000313" key="13">
    <source>
        <dbReference type="Proteomes" id="UP000600220"/>
    </source>
</evidence>
<evidence type="ECO:0000256" key="4">
    <source>
        <dbReference type="ARBA" id="ARBA00022840"/>
    </source>
</evidence>
<comment type="caution">
    <text evidence="7">The sequence shown here is derived from an EMBL/GenBank/DDBJ whole genome shotgun (WGS) entry which is preliminary data.</text>
</comment>
<dbReference type="STRING" id="937773.SPSINT_0342"/>
<reference evidence="9" key="2">
    <citation type="journal article" date="2018" name="Vet. Microbiol.">
        <title>Methicillin-resistant staphylococci amongst veterinary personnel, personnel-owned pets, patients and the hospital environment of two small animal veterinary hospitals.</title>
        <authorList>
            <person name="Worthing K.A."/>
            <person name="Brown J."/>
            <person name="Gerber L."/>
            <person name="Abraham S."/>
            <person name="Trott D."/>
            <person name="Norris J.M."/>
        </authorList>
    </citation>
    <scope>NUCLEOTIDE SEQUENCE</scope>
    <source>
        <strain evidence="9">ST496-2</strain>
    </source>
</reference>
<feature type="binding site" evidence="15">
    <location>
        <position position="242"/>
    </location>
    <ligand>
        <name>ADP</name>
        <dbReference type="ChEBI" id="CHEBI:456216"/>
        <label>2</label>
    </ligand>
</feature>
<feature type="disulfide bond" description="Interchain" evidence="14 15">
    <location>
        <position position="166"/>
    </location>
</feature>
<evidence type="ECO:0000313" key="6">
    <source>
        <dbReference type="EMBL" id="EGQ4384596.1"/>
    </source>
</evidence>
<reference evidence="10 11" key="1">
    <citation type="journal article" date="2018" name="Vet. Microbiol.">
        <title>Clonal diversity and geographic distribution of methicillin-resistant Staphylococcus pseudintermedius from Australian animals: Discovery of novel sequence types.</title>
        <authorList>
            <person name="Worthing K.A."/>
            <person name="Abraham S."/>
            <person name="Coombs G.W."/>
            <person name="Pang S."/>
            <person name="Saputra S."/>
            <person name="Jordan D."/>
            <person name="Trott D.J."/>
            <person name="Norris J.M."/>
        </authorList>
    </citation>
    <scope>NUCLEOTIDE SEQUENCE [LARGE SCALE GENOMIC DNA]</scope>
    <source>
        <strain evidence="7 11">ST525 1</strain>
        <strain evidence="8 10">ST71 3</strain>
    </source>
</reference>
<dbReference type="Proteomes" id="UP000246351">
    <property type="component" value="Unassembled WGS sequence"/>
</dbReference>
<dbReference type="GO" id="GO:0046872">
    <property type="term" value="F:metal ion binding"/>
    <property type="evidence" value="ECO:0007669"/>
    <property type="project" value="UniProtKB-KW"/>
</dbReference>
<protein>
    <submittedName>
        <fullName evidence="7">Bifunctional transcriptional regulator/O-phospho-L-serine synthase SbnI</fullName>
    </submittedName>
</protein>
<dbReference type="AlphaFoldDB" id="A0A166Q2C7"/>
<evidence type="ECO:0000256" key="2">
    <source>
        <dbReference type="ARBA" id="ARBA00022741"/>
    </source>
</evidence>
<evidence type="ECO:0000313" key="8">
    <source>
        <dbReference type="EMBL" id="PWZ99238.1"/>
    </source>
</evidence>
<evidence type="ECO:0000256" key="1">
    <source>
        <dbReference type="ARBA" id="ARBA00022679"/>
    </source>
</evidence>
<feature type="binding site" evidence="15">
    <location>
        <position position="172"/>
    </location>
    <ligand>
        <name>Mg(2+)</name>
        <dbReference type="ChEBI" id="CHEBI:18420"/>
        <label>2</label>
    </ligand>
</feature>
<feature type="binding site" evidence="15">
    <location>
        <position position="29"/>
    </location>
    <ligand>
        <name>ADP</name>
        <dbReference type="ChEBI" id="CHEBI:456216"/>
        <label>1</label>
    </ligand>
</feature>
<dbReference type="RefSeq" id="WP_015728696.1">
    <property type="nucleotide sequence ID" value="NZ_AP019372.1"/>
</dbReference>
<feature type="binding site" evidence="15">
    <location>
        <position position="61"/>
    </location>
    <ligand>
        <name>ADP</name>
        <dbReference type="ChEBI" id="CHEBI:456216"/>
        <label>1</label>
    </ligand>
</feature>
<evidence type="ECO:0007829" key="14">
    <source>
        <dbReference type="PDB" id="5UJD"/>
    </source>
</evidence>
<dbReference type="EMBL" id="AAXKXX010000006">
    <property type="protein sequence ID" value="EGQ4384596.1"/>
    <property type="molecule type" value="Genomic_DNA"/>
</dbReference>
<dbReference type="PDBsum" id="6NR6"/>
<reference evidence="12" key="3">
    <citation type="journal article" date="2018" name="Vet. Microbiol.">
        <title>Molecular epidemiology of methicillin-resistant staphylococci amongst veterinary personnel, personnel-owned pets, patients and the hospital environment of two companion animal veterinary hospitals.</title>
        <authorList>
            <person name="Worthing K.A."/>
            <person name="Brown J."/>
            <person name="Gerber L."/>
            <person name="Abraham S."/>
            <person name="Trott D."/>
            <person name="Norris J.M."/>
        </authorList>
    </citation>
    <scope>NUCLEOTIDE SEQUENCE [LARGE SCALE GENOMIC DNA]</scope>
    <source>
        <strain evidence="12">ST496-2</strain>
    </source>
</reference>
<feature type="binding site" evidence="15">
    <location>
        <position position="94"/>
    </location>
    <ligand>
        <name>Mg(2+)</name>
        <dbReference type="ChEBI" id="CHEBI:18420"/>
        <label>2</label>
    </ligand>
</feature>
<evidence type="ECO:0000256" key="3">
    <source>
        <dbReference type="ARBA" id="ARBA00022777"/>
    </source>
</evidence>
<dbReference type="OrthoDB" id="2380647at2"/>
<feature type="domain" description="ParB-like N-terminal" evidence="5">
    <location>
        <begin position="9"/>
        <end position="92"/>
    </location>
</feature>
<dbReference type="SMR" id="A0A166Q2C7"/>
<dbReference type="eggNOG" id="COG1475">
    <property type="taxonomic scope" value="Bacteria"/>
</dbReference>
<dbReference type="EMBL" id="QEIT01000010">
    <property type="protein sequence ID" value="PWZ76818.1"/>
    <property type="molecule type" value="Genomic_DNA"/>
</dbReference>
<dbReference type="InterPro" id="IPR037953">
    <property type="entry name" value="SbnI-like_N"/>
</dbReference>
<dbReference type="PDB" id="6NR6">
    <property type="method" value="X-ray"/>
    <property type="resolution" value="1.90 A"/>
    <property type="chains" value="A/B=1-254"/>
</dbReference>
<name>A0A166Q2C7_STAPS</name>